<organism evidence="1 2">
    <name type="scientific">Streptomyces cadmiisoli</name>
    <dbReference type="NCBI Taxonomy" id="2184053"/>
    <lineage>
        <taxon>Bacteria</taxon>
        <taxon>Bacillati</taxon>
        <taxon>Actinomycetota</taxon>
        <taxon>Actinomycetes</taxon>
        <taxon>Kitasatosporales</taxon>
        <taxon>Streptomycetaceae</taxon>
        <taxon>Streptomyces</taxon>
        <taxon>Streptomyces aurantiacus group</taxon>
    </lineage>
</organism>
<evidence type="ECO:0000313" key="2">
    <source>
        <dbReference type="Proteomes" id="UP000249616"/>
    </source>
</evidence>
<dbReference type="Pfam" id="PF19979">
    <property type="entry name" value="DUF6415"/>
    <property type="match status" value="1"/>
</dbReference>
<dbReference type="InterPro" id="IPR046300">
    <property type="entry name" value="DUF6415"/>
</dbReference>
<dbReference type="RefSeq" id="WP_112443105.1">
    <property type="nucleotide sequence ID" value="NZ_CP030074.1"/>
</dbReference>
<protein>
    <submittedName>
        <fullName evidence="1">Uncharacterized protein</fullName>
    </submittedName>
</protein>
<sequence length="164" mass="17681">MSDTRDDPAVPASSTGLLRAQASWFIDQRSLPRHQIVKAFDEDFQGQLGRLIPQIEHLCDALPPDDVPAKVALACVGAARQRLKAPEAAGLRGEVERVERLARSVVALCDHYDALTGLAMCLACDKPIESGDAWVPYDRVTPCGGAARAGRVHTHCAHAPRGPR</sequence>
<dbReference type="AlphaFoldDB" id="A0A2Z4JDM6"/>
<keyword evidence="1" id="KW-0614">Plasmid</keyword>
<gene>
    <name evidence="1" type="ORF">DN051_42550</name>
</gene>
<reference evidence="2" key="1">
    <citation type="submission" date="2018-06" db="EMBL/GenBank/DDBJ databases">
        <authorList>
            <person name="Li K."/>
        </authorList>
    </citation>
    <scope>NUCLEOTIDE SEQUENCE [LARGE SCALE GENOMIC DNA]</scope>
    <source>
        <strain evidence="2">ZFG47</strain>
        <plasmid evidence="2">unnamed1</plasmid>
    </source>
</reference>
<geneLocation type="plasmid" evidence="1 2">
    <name>unnamed1</name>
</geneLocation>
<dbReference type="KEGG" id="scad:DN051_42550"/>
<dbReference type="Proteomes" id="UP000249616">
    <property type="component" value="Plasmid unnamed1"/>
</dbReference>
<dbReference type="EMBL" id="CP030074">
    <property type="protein sequence ID" value="AWW43262.1"/>
    <property type="molecule type" value="Genomic_DNA"/>
</dbReference>
<name>A0A2Z4JDM6_9ACTN</name>
<accession>A0A2Z4JDM6</accession>
<keyword evidence="2" id="KW-1185">Reference proteome</keyword>
<evidence type="ECO:0000313" key="1">
    <source>
        <dbReference type="EMBL" id="AWW43262.1"/>
    </source>
</evidence>
<proteinExistence type="predicted"/>